<dbReference type="InterPro" id="IPR038296">
    <property type="entry name" value="ParD_sf"/>
</dbReference>
<name>A0A4Q0PNL5_9FLAO</name>
<dbReference type="EMBL" id="QOVL01000006">
    <property type="protein sequence ID" value="RXG31702.1"/>
    <property type="molecule type" value="Genomic_DNA"/>
</dbReference>
<dbReference type="STRING" id="1122159.SAMN02745246_01661"/>
<reference evidence="1 2" key="1">
    <citation type="submission" date="2018-07" db="EMBL/GenBank/DDBJ databases">
        <title>Leeuwenhoekiella genomics.</title>
        <authorList>
            <person name="Tahon G."/>
            <person name="Willems A."/>
        </authorList>
    </citation>
    <scope>NUCLEOTIDE SEQUENCE [LARGE SCALE GENOMIC DNA]</scope>
    <source>
        <strain evidence="1 2">LMG 1345</strain>
    </source>
</reference>
<accession>A0A4Q0PNL5</accession>
<organism evidence="1 2">
    <name type="scientific">Leeuwenhoekiella marinoflava</name>
    <dbReference type="NCBI Taxonomy" id="988"/>
    <lineage>
        <taxon>Bacteria</taxon>
        <taxon>Pseudomonadati</taxon>
        <taxon>Bacteroidota</taxon>
        <taxon>Flavobacteriia</taxon>
        <taxon>Flavobacteriales</taxon>
        <taxon>Flavobacteriaceae</taxon>
        <taxon>Leeuwenhoekiella</taxon>
    </lineage>
</organism>
<gene>
    <name evidence="1" type="ORF">DSL99_1520</name>
</gene>
<dbReference type="Gene3D" id="6.10.10.120">
    <property type="entry name" value="Antitoxin ParD1-like"/>
    <property type="match status" value="1"/>
</dbReference>
<sequence>MGRQSISFTEPNDDWLKNQIDNKEYSSKSELVNDLIRQARKQQIQIDWIKSRLDKAEKSGFTNDSKDEILAQSKSLWLNID</sequence>
<dbReference type="GO" id="GO:0006355">
    <property type="term" value="P:regulation of DNA-templated transcription"/>
    <property type="evidence" value="ECO:0007669"/>
    <property type="project" value="InterPro"/>
</dbReference>
<proteinExistence type="predicted"/>
<comment type="caution">
    <text evidence="1">The sequence shown here is derived from an EMBL/GenBank/DDBJ whole genome shotgun (WGS) entry which is preliminary data.</text>
</comment>
<dbReference type="AlphaFoldDB" id="A0A4Q0PNL5"/>
<evidence type="ECO:0000313" key="2">
    <source>
        <dbReference type="Proteomes" id="UP000290608"/>
    </source>
</evidence>
<dbReference type="SUPFAM" id="SSF47598">
    <property type="entry name" value="Ribbon-helix-helix"/>
    <property type="match status" value="1"/>
</dbReference>
<dbReference type="InterPro" id="IPR010985">
    <property type="entry name" value="Ribbon_hlx_hlx"/>
</dbReference>
<protein>
    <submittedName>
        <fullName evidence="1">Antitoxin ParD1/3/4</fullName>
    </submittedName>
</protein>
<evidence type="ECO:0000313" key="1">
    <source>
        <dbReference type="EMBL" id="RXG31702.1"/>
    </source>
</evidence>
<dbReference type="RefSeq" id="WP_073098750.1">
    <property type="nucleotide sequence ID" value="NZ_QOVL01000006.1"/>
</dbReference>
<dbReference type="Proteomes" id="UP000290608">
    <property type="component" value="Unassembled WGS sequence"/>
</dbReference>